<keyword evidence="1" id="KW-0812">Transmembrane</keyword>
<name>A0A9X0DJJ2_9HELO</name>
<evidence type="ECO:0000313" key="2">
    <source>
        <dbReference type="EMBL" id="KAJ8063992.1"/>
    </source>
</evidence>
<keyword evidence="1" id="KW-1133">Transmembrane helix</keyword>
<proteinExistence type="predicted"/>
<dbReference type="Proteomes" id="UP001152300">
    <property type="component" value="Unassembled WGS sequence"/>
</dbReference>
<keyword evidence="3" id="KW-1185">Reference proteome</keyword>
<evidence type="ECO:0000313" key="3">
    <source>
        <dbReference type="Proteomes" id="UP001152300"/>
    </source>
</evidence>
<gene>
    <name evidence="2" type="ORF">OCU04_007837</name>
</gene>
<comment type="caution">
    <text evidence="2">The sequence shown here is derived from an EMBL/GenBank/DDBJ whole genome shotgun (WGS) entry which is preliminary data.</text>
</comment>
<evidence type="ECO:0000256" key="1">
    <source>
        <dbReference type="SAM" id="Phobius"/>
    </source>
</evidence>
<accession>A0A9X0DJJ2</accession>
<keyword evidence="1" id="KW-0472">Membrane</keyword>
<dbReference type="EMBL" id="JAPEIS010000008">
    <property type="protein sequence ID" value="KAJ8063992.1"/>
    <property type="molecule type" value="Genomic_DNA"/>
</dbReference>
<reference evidence="2" key="1">
    <citation type="submission" date="2022-11" db="EMBL/GenBank/DDBJ databases">
        <title>Genome Resource of Sclerotinia nivalis Strain SnTB1, a Plant Pathogen Isolated from American Ginseng.</title>
        <authorList>
            <person name="Fan S."/>
        </authorList>
    </citation>
    <scope>NUCLEOTIDE SEQUENCE</scope>
    <source>
        <strain evidence="2">SnTB1</strain>
    </source>
</reference>
<dbReference type="AlphaFoldDB" id="A0A9X0DJJ2"/>
<feature type="transmembrane region" description="Helical" evidence="1">
    <location>
        <begin position="20"/>
        <end position="40"/>
    </location>
</feature>
<sequence>MSVPTGGYPTFTDASTMRNGFTTIFVVLNFAISWLGSRLLKRRAQHHLTLQKKGKQNKAVPINHLTPWLGSIGDFASYIWHIRRIPGGRYGILMLWTAVFSLAHVS</sequence>
<protein>
    <submittedName>
        <fullName evidence="2">Uncharacterized protein</fullName>
    </submittedName>
</protein>
<dbReference type="OrthoDB" id="5399485at2759"/>
<organism evidence="2 3">
    <name type="scientific">Sclerotinia nivalis</name>
    <dbReference type="NCBI Taxonomy" id="352851"/>
    <lineage>
        <taxon>Eukaryota</taxon>
        <taxon>Fungi</taxon>
        <taxon>Dikarya</taxon>
        <taxon>Ascomycota</taxon>
        <taxon>Pezizomycotina</taxon>
        <taxon>Leotiomycetes</taxon>
        <taxon>Helotiales</taxon>
        <taxon>Sclerotiniaceae</taxon>
        <taxon>Sclerotinia</taxon>
    </lineage>
</organism>